<dbReference type="InterPro" id="IPR049730">
    <property type="entry name" value="SNF2/RAD54-like_C"/>
</dbReference>
<dbReference type="GO" id="GO:0004386">
    <property type="term" value="F:helicase activity"/>
    <property type="evidence" value="ECO:0007669"/>
    <property type="project" value="UniProtKB-KW"/>
</dbReference>
<gene>
    <name evidence="6" type="ORF">FJV41_35745</name>
</gene>
<keyword evidence="6" id="KW-0347">Helicase</keyword>
<dbReference type="PANTHER" id="PTHR10799">
    <property type="entry name" value="SNF2/RAD54 HELICASE FAMILY"/>
    <property type="match status" value="1"/>
</dbReference>
<dbReference type="EMBL" id="VIFM01000207">
    <property type="protein sequence ID" value="TQF11149.1"/>
    <property type="molecule type" value="Genomic_DNA"/>
</dbReference>
<dbReference type="PROSITE" id="PS51194">
    <property type="entry name" value="HELICASE_CTER"/>
    <property type="match status" value="1"/>
</dbReference>
<sequence>MSVERPQPVPSSVPHFATEGALRSWLREQGIEHLSRLSLTVLTPLVDAALLPQARPATARRRLVEMLSEEARTRWSQESLPSPKMKELLPLLAWRFVEEERRNAEQTRASLPERLAPPQDVRTHRVHGLLLDLRSRAPGTVAPRPTSALSRDALQLDPELPGFRFRETRCSELPYGAQMGFILPEASLTFTPTSVQADCTCGAPPCVHLLAAIDTVLLWLRQPWTEGFGETLDELVRPGWDRTLRALERALDEGLGSGSGVEVSWRVDVIEGYGVEVHPYVHRRTKKGQRSTGAKVSRRKLLQEHGAQLSSLDARLASLLPDNDGPASRALLVELVDHPRLYQEGTQDLLVQVERAKVGIVAVERGGAVVVTAGVEGATLSASMVDRVRKSKPEEALFLWDEGARRLTLLDVGPEVRALVTVLQRHGNVFPPESHGVLLEKLAKLAVRLPVALPRGVMGERVPVLQLPVLRLEIEPGGAVRADLRVRALPDSASFIPGEGPRDVYVRRGNDAVHTVRDFVKELALAESLQTRLPFGLAEPQVMPFSYSFSGVQGALALLAACQELEPAPELEWLGSPLRIAAHRGASALQISVERKRDWFGMLGGLAVQGERVELARLLDAARRKERFVLVKDQTYVEVEEALRQHLERLADHAHQSRHGLEVGPAAAESLSALSGAGAELEADKTWQGLVQRIFAAKELKPKVPATLKTELRDYQAEGFRWLTRLASWGAGAVLADDMGLGKTVQALAVLLERSKHGPALVLAPTSVAFNWMDEAKRFAPSLRMRLFSEAADRGGLLERLGPRDVLVISYGLLTRDIGRLSELRFATIVFDEAQALKNAGTHRFRAARALQGDFKFALSGTPLENHLGELWSVFSLVFPGLLGSHEAFRTRFAIPIERRVDPTAAPALARVLQPFLLRRTKAQVEAQLPPRTDVRVPVVLSSAEWTLYEDARLAAISSLESRPEVMRERREREHEQRFEVLAALTRLRLLASHPRLYDAESRVESSKLERFLELVEELRSEGHRALVFSQFTSHLALVREVLDARGITYEYLDGQTAPRARAEAVKAFQEGTAPLFLISLKAGGFGLNLTAANSVIHLDPWWNPAVEDQASDRAHRIGQERPVTVYRLVARGTIEEQMLSLHEHKRALVADVLEGKDGAGRLSTQELLGLLAQRLSRPDAQDTPPTRH</sequence>
<dbReference type="Proteomes" id="UP000315369">
    <property type="component" value="Unassembled WGS sequence"/>
</dbReference>
<dbReference type="PROSITE" id="PS50966">
    <property type="entry name" value="ZF_SWIM"/>
    <property type="match status" value="1"/>
</dbReference>
<keyword evidence="2" id="KW-0863">Zinc-finger</keyword>
<keyword evidence="1" id="KW-0378">Hydrolase</keyword>
<reference evidence="6 7" key="1">
    <citation type="submission" date="2019-06" db="EMBL/GenBank/DDBJ databases">
        <authorList>
            <person name="Livingstone P."/>
            <person name="Whitworth D."/>
        </authorList>
    </citation>
    <scope>NUCLEOTIDE SEQUENCE [LARGE SCALE GENOMIC DNA]</scope>
    <source>
        <strain evidence="6 7">AM401</strain>
    </source>
</reference>
<dbReference type="InterPro" id="IPR001650">
    <property type="entry name" value="Helicase_C-like"/>
</dbReference>
<evidence type="ECO:0000259" key="5">
    <source>
        <dbReference type="PROSITE" id="PS51194"/>
    </source>
</evidence>
<protein>
    <submittedName>
        <fullName evidence="6">DEAD/DEAH box helicase</fullName>
    </submittedName>
</protein>
<dbReference type="GO" id="GO:0008270">
    <property type="term" value="F:zinc ion binding"/>
    <property type="evidence" value="ECO:0007669"/>
    <property type="project" value="UniProtKB-KW"/>
</dbReference>
<dbReference type="RefSeq" id="WP_141647088.1">
    <property type="nucleotide sequence ID" value="NZ_VIFM01000207.1"/>
</dbReference>
<dbReference type="Gene3D" id="3.40.50.10810">
    <property type="entry name" value="Tandem AAA-ATPase domain"/>
    <property type="match status" value="1"/>
</dbReference>
<feature type="domain" description="Helicase ATP-binding" evidence="4">
    <location>
        <begin position="724"/>
        <end position="881"/>
    </location>
</feature>
<keyword evidence="2" id="KW-0862">Zinc</keyword>
<dbReference type="InterPro" id="IPR027417">
    <property type="entry name" value="P-loop_NTPase"/>
</dbReference>
<proteinExistence type="predicted"/>
<comment type="caution">
    <text evidence="6">The sequence shown here is derived from an EMBL/GenBank/DDBJ whole genome shotgun (WGS) entry which is preliminary data.</text>
</comment>
<feature type="domain" description="Helicase C-terminal" evidence="5">
    <location>
        <begin position="1008"/>
        <end position="1169"/>
    </location>
</feature>
<dbReference type="Pfam" id="PF00176">
    <property type="entry name" value="SNF2-rel_dom"/>
    <property type="match status" value="1"/>
</dbReference>
<dbReference type="AlphaFoldDB" id="A0A540WQ65"/>
<keyword evidence="2" id="KW-0479">Metal-binding</keyword>
<evidence type="ECO:0000259" key="4">
    <source>
        <dbReference type="PROSITE" id="PS51192"/>
    </source>
</evidence>
<evidence type="ECO:0000256" key="2">
    <source>
        <dbReference type="PROSITE-ProRule" id="PRU00325"/>
    </source>
</evidence>
<dbReference type="Pfam" id="PF00271">
    <property type="entry name" value="Helicase_C"/>
    <property type="match status" value="1"/>
</dbReference>
<feature type="domain" description="SWIM-type" evidence="3">
    <location>
        <begin position="184"/>
        <end position="217"/>
    </location>
</feature>
<organism evidence="6 7">
    <name type="scientific">Myxococcus llanfairpwllgwyngyllgogerychwyrndrobwllllantysiliogogogochensis</name>
    <dbReference type="NCBI Taxonomy" id="2590453"/>
    <lineage>
        <taxon>Bacteria</taxon>
        <taxon>Pseudomonadati</taxon>
        <taxon>Myxococcota</taxon>
        <taxon>Myxococcia</taxon>
        <taxon>Myxococcales</taxon>
        <taxon>Cystobacterineae</taxon>
        <taxon>Myxococcaceae</taxon>
        <taxon>Myxococcus</taxon>
    </lineage>
</organism>
<keyword evidence="7" id="KW-1185">Reference proteome</keyword>
<dbReference type="InterPro" id="IPR014001">
    <property type="entry name" value="Helicase_ATP-bd"/>
</dbReference>
<evidence type="ECO:0000259" key="3">
    <source>
        <dbReference type="PROSITE" id="PS50966"/>
    </source>
</evidence>
<evidence type="ECO:0000313" key="6">
    <source>
        <dbReference type="EMBL" id="TQF11149.1"/>
    </source>
</evidence>
<dbReference type="SUPFAM" id="SSF52540">
    <property type="entry name" value="P-loop containing nucleoside triphosphate hydrolases"/>
    <property type="match status" value="2"/>
</dbReference>
<dbReference type="InterPro" id="IPR038718">
    <property type="entry name" value="SNF2-like_sf"/>
</dbReference>
<dbReference type="Gene3D" id="3.40.50.300">
    <property type="entry name" value="P-loop containing nucleotide triphosphate hydrolases"/>
    <property type="match status" value="1"/>
</dbReference>
<name>A0A540WQ65_9BACT</name>
<dbReference type="OrthoDB" id="9814088at2"/>
<keyword evidence="6" id="KW-0067">ATP-binding</keyword>
<dbReference type="InterPro" id="IPR007527">
    <property type="entry name" value="Znf_SWIM"/>
</dbReference>
<dbReference type="PROSITE" id="PS51192">
    <property type="entry name" value="HELICASE_ATP_BIND_1"/>
    <property type="match status" value="1"/>
</dbReference>
<dbReference type="CDD" id="cd18793">
    <property type="entry name" value="SF2_C_SNF"/>
    <property type="match status" value="1"/>
</dbReference>
<dbReference type="SMART" id="SM00490">
    <property type="entry name" value="HELICc"/>
    <property type="match status" value="1"/>
</dbReference>
<evidence type="ECO:0000256" key="1">
    <source>
        <dbReference type="ARBA" id="ARBA00022801"/>
    </source>
</evidence>
<keyword evidence="6" id="KW-0547">Nucleotide-binding</keyword>
<dbReference type="InterPro" id="IPR000330">
    <property type="entry name" value="SNF2_N"/>
</dbReference>
<dbReference type="SMART" id="SM00487">
    <property type="entry name" value="DEXDc"/>
    <property type="match status" value="1"/>
</dbReference>
<dbReference type="GO" id="GO:0005524">
    <property type="term" value="F:ATP binding"/>
    <property type="evidence" value="ECO:0007669"/>
    <property type="project" value="InterPro"/>
</dbReference>
<accession>A0A540WQ65</accession>
<dbReference type="GO" id="GO:0016787">
    <property type="term" value="F:hydrolase activity"/>
    <property type="evidence" value="ECO:0007669"/>
    <property type="project" value="UniProtKB-KW"/>
</dbReference>
<evidence type="ECO:0000313" key="7">
    <source>
        <dbReference type="Proteomes" id="UP000315369"/>
    </source>
</evidence>